<dbReference type="InterPro" id="IPR029058">
    <property type="entry name" value="AB_hydrolase_fold"/>
</dbReference>
<name>A0ABW2R827_9BURK</name>
<keyword evidence="1" id="KW-0732">Signal</keyword>
<dbReference type="Gene3D" id="3.40.50.1820">
    <property type="entry name" value="alpha/beta hydrolase"/>
    <property type="match status" value="1"/>
</dbReference>
<feature type="signal peptide" evidence="1">
    <location>
        <begin position="1"/>
        <end position="29"/>
    </location>
</feature>
<reference evidence="3" key="1">
    <citation type="journal article" date="2019" name="Int. J. Syst. Evol. Microbiol.">
        <title>The Global Catalogue of Microorganisms (GCM) 10K type strain sequencing project: providing services to taxonomists for standard genome sequencing and annotation.</title>
        <authorList>
            <consortium name="The Broad Institute Genomics Platform"/>
            <consortium name="The Broad Institute Genome Sequencing Center for Infectious Disease"/>
            <person name="Wu L."/>
            <person name="Ma J."/>
        </authorList>
    </citation>
    <scope>NUCLEOTIDE SEQUENCE [LARGE SCALE GENOMIC DNA]</scope>
    <source>
        <strain evidence="3">CCUG 54518</strain>
    </source>
</reference>
<dbReference type="SUPFAM" id="SSF53474">
    <property type="entry name" value="alpha/beta-Hydrolases"/>
    <property type="match status" value="1"/>
</dbReference>
<dbReference type="RefSeq" id="WP_382255285.1">
    <property type="nucleotide sequence ID" value="NZ_JBHTBX010000003.1"/>
</dbReference>
<evidence type="ECO:0000256" key="1">
    <source>
        <dbReference type="SAM" id="SignalP"/>
    </source>
</evidence>
<proteinExistence type="predicted"/>
<evidence type="ECO:0000313" key="2">
    <source>
        <dbReference type="EMBL" id="MFC7434223.1"/>
    </source>
</evidence>
<keyword evidence="3" id="KW-1185">Reference proteome</keyword>
<dbReference type="EMBL" id="JBHTBX010000003">
    <property type="protein sequence ID" value="MFC7434223.1"/>
    <property type="molecule type" value="Genomic_DNA"/>
</dbReference>
<sequence length="279" mass="30892">MKLPRGLSRLVTRSLRLGLVALWVSSAWSQTSQVHDIPSRDGVTQRVLWVKATDPKGIMVVMPGGHGGMQISNQGNLQWGETIFFVRNREELARQGVHVLVVDAPSDKQRPPYLNGHRQRPDHVADLKAVVQWARQQTDLPVWLVGFSRGTHSAAYYALQTGDSEDAPDAVVLAASILSDKPPTRTVPDKPLERIKVPLLWVHHEQDSCQFCPFAMLKPAMDKATNVPVQALLSYTGGTDHSDTCGPLGHHGFRQLESQVEKDTITWLLANAPKRQKGS</sequence>
<comment type="caution">
    <text evidence="2">The sequence shown here is derived from an EMBL/GenBank/DDBJ whole genome shotgun (WGS) entry which is preliminary data.</text>
</comment>
<accession>A0ABW2R827</accession>
<dbReference type="GO" id="GO:0016787">
    <property type="term" value="F:hydrolase activity"/>
    <property type="evidence" value="ECO:0007669"/>
    <property type="project" value="UniProtKB-KW"/>
</dbReference>
<evidence type="ECO:0000313" key="3">
    <source>
        <dbReference type="Proteomes" id="UP001596495"/>
    </source>
</evidence>
<organism evidence="2 3">
    <name type="scientific">Hydrogenophaga bisanensis</name>
    <dbReference type="NCBI Taxonomy" id="439611"/>
    <lineage>
        <taxon>Bacteria</taxon>
        <taxon>Pseudomonadati</taxon>
        <taxon>Pseudomonadota</taxon>
        <taxon>Betaproteobacteria</taxon>
        <taxon>Burkholderiales</taxon>
        <taxon>Comamonadaceae</taxon>
        <taxon>Hydrogenophaga</taxon>
    </lineage>
</organism>
<gene>
    <name evidence="2" type="ORF">ACFQNJ_06825</name>
</gene>
<keyword evidence="2" id="KW-0378">Hydrolase</keyword>
<dbReference type="Proteomes" id="UP001596495">
    <property type="component" value="Unassembled WGS sequence"/>
</dbReference>
<feature type="chain" id="PRO_5045182116" evidence="1">
    <location>
        <begin position="30"/>
        <end position="279"/>
    </location>
</feature>
<protein>
    <submittedName>
        <fullName evidence="2">Alpha/beta hydrolase</fullName>
    </submittedName>
</protein>